<dbReference type="RefSeq" id="WP_170147979.1">
    <property type="nucleotide sequence ID" value="NZ_QREG01000009.1"/>
</dbReference>
<feature type="signal peptide" evidence="1">
    <location>
        <begin position="1"/>
        <end position="15"/>
    </location>
</feature>
<evidence type="ECO:0000256" key="1">
    <source>
        <dbReference type="SAM" id="SignalP"/>
    </source>
</evidence>
<protein>
    <submittedName>
        <fullName evidence="2">Uncharacterized protein</fullName>
    </submittedName>
</protein>
<keyword evidence="1" id="KW-0732">Signal</keyword>
<comment type="caution">
    <text evidence="2">The sequence shown here is derived from an EMBL/GenBank/DDBJ whole genome shotgun (WGS) entry which is preliminary data.</text>
</comment>
<proteinExistence type="predicted"/>
<dbReference type="PROSITE" id="PS51257">
    <property type="entry name" value="PROKAR_LIPOPROTEIN"/>
    <property type="match status" value="1"/>
</dbReference>
<organism evidence="2 3">
    <name type="scientific">Marinoscillum furvescens DSM 4134</name>
    <dbReference type="NCBI Taxonomy" id="1122208"/>
    <lineage>
        <taxon>Bacteria</taxon>
        <taxon>Pseudomonadati</taxon>
        <taxon>Bacteroidota</taxon>
        <taxon>Cytophagia</taxon>
        <taxon>Cytophagales</taxon>
        <taxon>Reichenbachiellaceae</taxon>
        <taxon>Marinoscillum</taxon>
    </lineage>
</organism>
<sequence length="271" mass="30594">MKKLLLPFSMLLALAACKTSSNGETNFSQPDSGEPTEVIEYDNPPGEDFNIEGSSPIAILIADQVMNAMGGRAKWDQTNVLYWNFFGARTLLWDKANNRVRVDMPAKDLTIALNLHDETGNVWRAGKELSNPDSVAKYLQKGKEIWINDSYWLVMPFKLKDSGVTLTYEREDTTMAGDKADVLRLTFENVGVTPNNAYEVWVDVDQKLVTQWAFFRNADQEEPNFVLPWGDYQDYNGLLLSGDRGERDLTDIQVLKKAPKGAFDSPEKLKL</sequence>
<evidence type="ECO:0000313" key="2">
    <source>
        <dbReference type="EMBL" id="RED98975.1"/>
    </source>
</evidence>
<keyword evidence="3" id="KW-1185">Reference proteome</keyword>
<gene>
    <name evidence="2" type="ORF">C7460_109167</name>
</gene>
<reference evidence="2 3" key="1">
    <citation type="submission" date="2018-07" db="EMBL/GenBank/DDBJ databases">
        <title>Genomic Encyclopedia of Type Strains, Phase IV (KMG-IV): sequencing the most valuable type-strain genomes for metagenomic binning, comparative biology and taxonomic classification.</title>
        <authorList>
            <person name="Goeker M."/>
        </authorList>
    </citation>
    <scope>NUCLEOTIDE SEQUENCE [LARGE SCALE GENOMIC DNA]</scope>
    <source>
        <strain evidence="2 3">DSM 4134</strain>
    </source>
</reference>
<dbReference type="Proteomes" id="UP000256779">
    <property type="component" value="Unassembled WGS sequence"/>
</dbReference>
<name>A0A3D9L2X0_MARFU</name>
<dbReference type="AlphaFoldDB" id="A0A3D9L2X0"/>
<evidence type="ECO:0000313" key="3">
    <source>
        <dbReference type="Proteomes" id="UP000256779"/>
    </source>
</evidence>
<feature type="chain" id="PRO_5017755634" evidence="1">
    <location>
        <begin position="16"/>
        <end position="271"/>
    </location>
</feature>
<dbReference type="EMBL" id="QREG01000009">
    <property type="protein sequence ID" value="RED98975.1"/>
    <property type="molecule type" value="Genomic_DNA"/>
</dbReference>
<accession>A0A3D9L2X0</accession>